<dbReference type="Gramene" id="KCW63454">
    <property type="protein sequence ID" value="KCW63454"/>
    <property type="gene ID" value="EUGRSUZ_G01091"/>
</dbReference>
<name>A0A059BBS6_EUCGR</name>
<accession>A0A059BBS6</accession>
<dbReference type="EMBL" id="KK198759">
    <property type="protein sequence ID" value="KCW63454.1"/>
    <property type="molecule type" value="Genomic_DNA"/>
</dbReference>
<dbReference type="InParanoid" id="A0A059BBS6"/>
<organism evidence="1">
    <name type="scientific">Eucalyptus grandis</name>
    <name type="common">Flooded gum</name>
    <dbReference type="NCBI Taxonomy" id="71139"/>
    <lineage>
        <taxon>Eukaryota</taxon>
        <taxon>Viridiplantae</taxon>
        <taxon>Streptophyta</taxon>
        <taxon>Embryophyta</taxon>
        <taxon>Tracheophyta</taxon>
        <taxon>Spermatophyta</taxon>
        <taxon>Magnoliopsida</taxon>
        <taxon>eudicotyledons</taxon>
        <taxon>Gunneridae</taxon>
        <taxon>Pentapetalae</taxon>
        <taxon>rosids</taxon>
        <taxon>malvids</taxon>
        <taxon>Myrtales</taxon>
        <taxon>Myrtaceae</taxon>
        <taxon>Myrtoideae</taxon>
        <taxon>Eucalypteae</taxon>
        <taxon>Eucalyptus</taxon>
    </lineage>
</organism>
<gene>
    <name evidence="1" type="ORF">EUGRSUZ_G01091</name>
</gene>
<evidence type="ECO:0000313" key="1">
    <source>
        <dbReference type="EMBL" id="KCW63454.1"/>
    </source>
</evidence>
<reference evidence="1" key="1">
    <citation type="submission" date="2013-07" db="EMBL/GenBank/DDBJ databases">
        <title>The genome of Eucalyptus grandis.</title>
        <authorList>
            <person name="Schmutz J."/>
            <person name="Hayes R."/>
            <person name="Myburg A."/>
            <person name="Tuskan G."/>
            <person name="Grattapaglia D."/>
            <person name="Rokhsar D.S."/>
        </authorList>
    </citation>
    <scope>NUCLEOTIDE SEQUENCE</scope>
    <source>
        <tissue evidence="1">Leaf extractions</tissue>
    </source>
</reference>
<dbReference type="AlphaFoldDB" id="A0A059BBS6"/>
<protein>
    <submittedName>
        <fullName evidence="1">Uncharacterized protein</fullName>
    </submittedName>
</protein>
<proteinExistence type="predicted"/>
<sequence length="68" mass="7614">MFDWVGGITSEMSAVGLLPAALQVCKLNFQSSWLYSDLTRRAYSLATPTSGDRYQTNACWRILHGWGN</sequence>